<name>A0A0A9A9U1_ARUDO</name>
<reference evidence="1" key="2">
    <citation type="journal article" date="2015" name="Data Brief">
        <title>Shoot transcriptome of the giant reed, Arundo donax.</title>
        <authorList>
            <person name="Barrero R.A."/>
            <person name="Guerrero F.D."/>
            <person name="Moolhuijzen P."/>
            <person name="Goolsby J.A."/>
            <person name="Tidwell J."/>
            <person name="Bellgard S.E."/>
            <person name="Bellgard M.I."/>
        </authorList>
    </citation>
    <scope>NUCLEOTIDE SEQUENCE</scope>
    <source>
        <tissue evidence="1">Shoot tissue taken approximately 20 cm above the soil surface</tissue>
    </source>
</reference>
<dbReference type="AlphaFoldDB" id="A0A0A9A9U1"/>
<organism evidence="1">
    <name type="scientific">Arundo donax</name>
    <name type="common">Giant reed</name>
    <name type="synonym">Donax arundinaceus</name>
    <dbReference type="NCBI Taxonomy" id="35708"/>
    <lineage>
        <taxon>Eukaryota</taxon>
        <taxon>Viridiplantae</taxon>
        <taxon>Streptophyta</taxon>
        <taxon>Embryophyta</taxon>
        <taxon>Tracheophyta</taxon>
        <taxon>Spermatophyta</taxon>
        <taxon>Magnoliopsida</taxon>
        <taxon>Liliopsida</taxon>
        <taxon>Poales</taxon>
        <taxon>Poaceae</taxon>
        <taxon>PACMAD clade</taxon>
        <taxon>Arundinoideae</taxon>
        <taxon>Arundineae</taxon>
        <taxon>Arundo</taxon>
    </lineage>
</organism>
<evidence type="ECO:0000313" key="1">
    <source>
        <dbReference type="EMBL" id="JAD46678.1"/>
    </source>
</evidence>
<protein>
    <submittedName>
        <fullName evidence="1">Uncharacterized protein</fullName>
    </submittedName>
</protein>
<reference evidence="1" key="1">
    <citation type="submission" date="2014-09" db="EMBL/GenBank/DDBJ databases">
        <authorList>
            <person name="Magalhaes I.L.F."/>
            <person name="Oliveira U."/>
            <person name="Santos F.R."/>
            <person name="Vidigal T.H.D.A."/>
            <person name="Brescovit A.D."/>
            <person name="Santos A.J."/>
        </authorList>
    </citation>
    <scope>NUCLEOTIDE SEQUENCE</scope>
    <source>
        <tissue evidence="1">Shoot tissue taken approximately 20 cm above the soil surface</tissue>
    </source>
</reference>
<proteinExistence type="predicted"/>
<sequence>MLTCSLGPHSFHHFFSWNHIVHLIIWQPRSYPNKQLARLGFRAILSGTTALNSSAFVFFM</sequence>
<accession>A0A0A9A9U1</accession>
<dbReference type="EMBL" id="GBRH01251217">
    <property type="protein sequence ID" value="JAD46678.1"/>
    <property type="molecule type" value="Transcribed_RNA"/>
</dbReference>